<organism evidence="6 7">
    <name type="scientific">Salinicola acroporae</name>
    <dbReference type="NCBI Taxonomy" id="1541440"/>
    <lineage>
        <taxon>Bacteria</taxon>
        <taxon>Pseudomonadati</taxon>
        <taxon>Pseudomonadota</taxon>
        <taxon>Gammaproteobacteria</taxon>
        <taxon>Oceanospirillales</taxon>
        <taxon>Halomonadaceae</taxon>
        <taxon>Salinicola</taxon>
    </lineage>
</organism>
<dbReference type="Gene3D" id="3.30.450.40">
    <property type="match status" value="1"/>
</dbReference>
<dbReference type="InterPro" id="IPR029016">
    <property type="entry name" value="GAF-like_dom_sf"/>
</dbReference>
<feature type="domain" description="IclR-ED" evidence="5">
    <location>
        <begin position="61"/>
        <end position="242"/>
    </location>
</feature>
<dbReference type="InterPro" id="IPR005471">
    <property type="entry name" value="Tscrpt_reg_IclR_N"/>
</dbReference>
<keyword evidence="2" id="KW-0238">DNA-binding</keyword>
<name>A0ABT6I0U4_9GAMM</name>
<dbReference type="Proteomes" id="UP001162135">
    <property type="component" value="Unassembled WGS sequence"/>
</dbReference>
<keyword evidence="3" id="KW-0804">Transcription</keyword>
<keyword evidence="1" id="KW-0805">Transcription regulation</keyword>
<dbReference type="SMART" id="SM00346">
    <property type="entry name" value="HTH_ICLR"/>
    <property type="match status" value="1"/>
</dbReference>
<proteinExistence type="predicted"/>
<dbReference type="SUPFAM" id="SSF55781">
    <property type="entry name" value="GAF domain-like"/>
    <property type="match status" value="1"/>
</dbReference>
<comment type="caution">
    <text evidence="6">The sequence shown here is derived from an EMBL/GenBank/DDBJ whole genome shotgun (WGS) entry which is preliminary data.</text>
</comment>
<dbReference type="InterPro" id="IPR014757">
    <property type="entry name" value="Tscrpt_reg_IclR_C"/>
</dbReference>
<dbReference type="InterPro" id="IPR036388">
    <property type="entry name" value="WH-like_DNA-bd_sf"/>
</dbReference>
<dbReference type="PANTHER" id="PTHR30136">
    <property type="entry name" value="HELIX-TURN-HELIX TRANSCRIPTIONAL REGULATOR, ICLR FAMILY"/>
    <property type="match status" value="1"/>
</dbReference>
<evidence type="ECO:0000256" key="2">
    <source>
        <dbReference type="ARBA" id="ARBA00023125"/>
    </source>
</evidence>
<sequence length="254" mass="28305">MSGRGTERVLELIEWLSLQVEARSLTEIVAGLELPKSSALMLLRTLVDKGYVVRDADGHYRLFRLPGEHNTQNQAFGTLWRLALPYVEEAVAQTQESAFIAVLNSSSRVVYLNKCLPEREIRYDRDITMTRVAEHVASGRVLLAGMDRDRLETYLSDRAAESDNSDKIRHWIEKTREDGYAINLEGRVEGASGLAAPIRDHAGRYVAALNIAGPKERVTRDQSKILEVLLTTAESISLALANASAHQAVGRHQE</sequence>
<dbReference type="InterPro" id="IPR050707">
    <property type="entry name" value="HTH_MetabolicPath_Reg"/>
</dbReference>
<accession>A0ABT6I0U4</accession>
<dbReference type="PROSITE" id="PS51078">
    <property type="entry name" value="ICLR_ED"/>
    <property type="match status" value="1"/>
</dbReference>
<dbReference type="SUPFAM" id="SSF46785">
    <property type="entry name" value="Winged helix' DNA-binding domain"/>
    <property type="match status" value="1"/>
</dbReference>
<gene>
    <name evidence="6" type="ORF">CUR86_01655</name>
</gene>
<evidence type="ECO:0000259" key="5">
    <source>
        <dbReference type="PROSITE" id="PS51078"/>
    </source>
</evidence>
<reference evidence="6" key="2">
    <citation type="submission" date="2017-11" db="EMBL/GenBank/DDBJ databases">
        <authorList>
            <person name="Das S.K."/>
        </authorList>
    </citation>
    <scope>NUCLEOTIDE SEQUENCE</scope>
    <source>
        <strain evidence="6">S4-41</strain>
    </source>
</reference>
<dbReference type="RefSeq" id="WP_110715167.1">
    <property type="nucleotide sequence ID" value="NZ_PGFS01000001.1"/>
</dbReference>
<dbReference type="InterPro" id="IPR036390">
    <property type="entry name" value="WH_DNA-bd_sf"/>
</dbReference>
<dbReference type="PROSITE" id="PS51077">
    <property type="entry name" value="HTH_ICLR"/>
    <property type="match status" value="1"/>
</dbReference>
<reference evidence="6" key="1">
    <citation type="journal article" date="2015" name="Antonie Van Leeuwenhoek">
        <title>Comparative 16S rRNA signatures and multilocus sequence analysis for the genus Salinicola and description of Salinicola acroporae sp. nov., isolated from coral Acropora digitifera.</title>
        <authorList>
            <person name="Lepcha R.T."/>
            <person name="Poddar A."/>
            <person name="Schumann P."/>
            <person name="Das S.K."/>
        </authorList>
    </citation>
    <scope>NUCLEOTIDE SEQUENCE</scope>
    <source>
        <strain evidence="6">S4-41</strain>
    </source>
</reference>
<evidence type="ECO:0000259" key="4">
    <source>
        <dbReference type="PROSITE" id="PS51077"/>
    </source>
</evidence>
<evidence type="ECO:0000256" key="1">
    <source>
        <dbReference type="ARBA" id="ARBA00023015"/>
    </source>
</evidence>
<dbReference type="Pfam" id="PF01614">
    <property type="entry name" value="IclR_C"/>
    <property type="match status" value="1"/>
</dbReference>
<dbReference type="Pfam" id="PF09339">
    <property type="entry name" value="HTH_IclR"/>
    <property type="match status" value="1"/>
</dbReference>
<dbReference type="Gene3D" id="1.10.10.10">
    <property type="entry name" value="Winged helix-like DNA-binding domain superfamily/Winged helix DNA-binding domain"/>
    <property type="match status" value="1"/>
</dbReference>
<feature type="domain" description="HTH iclR-type" evidence="4">
    <location>
        <begin position="3"/>
        <end position="64"/>
    </location>
</feature>
<keyword evidence="7" id="KW-1185">Reference proteome</keyword>
<evidence type="ECO:0000256" key="3">
    <source>
        <dbReference type="ARBA" id="ARBA00023163"/>
    </source>
</evidence>
<protein>
    <submittedName>
        <fullName evidence="6">Iron ABC transporter substrate-binding protein</fullName>
    </submittedName>
</protein>
<dbReference type="PANTHER" id="PTHR30136:SF35">
    <property type="entry name" value="HTH-TYPE TRANSCRIPTIONAL REGULATOR RV1719"/>
    <property type="match status" value="1"/>
</dbReference>
<dbReference type="EMBL" id="PGFS01000001">
    <property type="protein sequence ID" value="MDH4571286.1"/>
    <property type="molecule type" value="Genomic_DNA"/>
</dbReference>
<evidence type="ECO:0000313" key="6">
    <source>
        <dbReference type="EMBL" id="MDH4571286.1"/>
    </source>
</evidence>
<evidence type="ECO:0000313" key="7">
    <source>
        <dbReference type="Proteomes" id="UP001162135"/>
    </source>
</evidence>